<dbReference type="GO" id="GO:0006351">
    <property type="term" value="P:DNA-templated transcription"/>
    <property type="evidence" value="ECO:0007669"/>
    <property type="project" value="InterPro"/>
</dbReference>
<dbReference type="InterPro" id="IPR052761">
    <property type="entry name" value="Fungal_Detox/Toxin_TFs"/>
</dbReference>
<dbReference type="STRING" id="1442368.A0A0D2DB52"/>
<dbReference type="CDD" id="cd12148">
    <property type="entry name" value="fungal_TF_MHR"/>
    <property type="match status" value="1"/>
</dbReference>
<keyword evidence="5" id="KW-0539">Nucleus</keyword>
<dbReference type="PROSITE" id="PS50048">
    <property type="entry name" value="ZN2_CY6_FUNGAL_2"/>
    <property type="match status" value="1"/>
</dbReference>
<evidence type="ECO:0000256" key="5">
    <source>
        <dbReference type="ARBA" id="ARBA00023242"/>
    </source>
</evidence>
<dbReference type="GO" id="GO:0000981">
    <property type="term" value="F:DNA-binding transcription factor activity, RNA polymerase II-specific"/>
    <property type="evidence" value="ECO:0007669"/>
    <property type="project" value="InterPro"/>
</dbReference>
<dbReference type="HOGENOM" id="CLU_408276_0_0_1"/>
<keyword evidence="3" id="KW-0238">DNA-binding</keyword>
<evidence type="ECO:0000256" key="6">
    <source>
        <dbReference type="SAM" id="MobiDB-lite"/>
    </source>
</evidence>
<feature type="domain" description="Zn(2)-C6 fungal-type" evidence="7">
    <location>
        <begin position="21"/>
        <end position="53"/>
    </location>
</feature>
<feature type="region of interest" description="Disordered" evidence="6">
    <location>
        <begin position="66"/>
        <end position="125"/>
    </location>
</feature>
<dbReference type="EMBL" id="KN846976">
    <property type="protein sequence ID" value="KIW74836.1"/>
    <property type="molecule type" value="Genomic_DNA"/>
</dbReference>
<name>A0A0D2DB52_9EURO</name>
<dbReference type="OrthoDB" id="10608842at2759"/>
<dbReference type="Pfam" id="PF04082">
    <property type="entry name" value="Fungal_trans"/>
    <property type="match status" value="1"/>
</dbReference>
<dbReference type="RefSeq" id="XP_013278644.1">
    <property type="nucleotide sequence ID" value="XM_013423190.1"/>
</dbReference>
<dbReference type="PANTHER" id="PTHR47425">
    <property type="entry name" value="FARB-RELATED"/>
    <property type="match status" value="1"/>
</dbReference>
<evidence type="ECO:0000256" key="3">
    <source>
        <dbReference type="ARBA" id="ARBA00023125"/>
    </source>
</evidence>
<dbReference type="GO" id="GO:0003677">
    <property type="term" value="F:DNA binding"/>
    <property type="evidence" value="ECO:0007669"/>
    <property type="project" value="UniProtKB-KW"/>
</dbReference>
<reference evidence="8 9" key="1">
    <citation type="submission" date="2015-01" db="EMBL/GenBank/DDBJ databases">
        <title>The Genome Sequence of Fonsecaea pedrosoi CBS 271.37.</title>
        <authorList>
            <consortium name="The Broad Institute Genomics Platform"/>
            <person name="Cuomo C."/>
            <person name="de Hoog S."/>
            <person name="Gorbushina A."/>
            <person name="Stielow B."/>
            <person name="Teixiera M."/>
            <person name="Abouelleil A."/>
            <person name="Chapman S.B."/>
            <person name="Priest M."/>
            <person name="Young S.K."/>
            <person name="Wortman J."/>
            <person name="Nusbaum C."/>
            <person name="Birren B."/>
        </authorList>
    </citation>
    <scope>NUCLEOTIDE SEQUENCE [LARGE SCALE GENOMIC DNA]</scope>
    <source>
        <strain evidence="8 9">CBS 271.37</strain>
    </source>
</reference>
<dbReference type="Proteomes" id="UP000053029">
    <property type="component" value="Unassembled WGS sequence"/>
</dbReference>
<dbReference type="InterPro" id="IPR007219">
    <property type="entry name" value="XnlR_reg_dom"/>
</dbReference>
<keyword evidence="2" id="KW-0805">Transcription regulation</keyword>
<dbReference type="PANTHER" id="PTHR47425:SF2">
    <property type="entry name" value="FARB-RELATED"/>
    <property type="match status" value="1"/>
</dbReference>
<evidence type="ECO:0000313" key="8">
    <source>
        <dbReference type="EMBL" id="KIW74836.1"/>
    </source>
</evidence>
<gene>
    <name evidence="8" type="ORF">Z517_11606</name>
</gene>
<dbReference type="GeneID" id="25311096"/>
<organism evidence="8 9">
    <name type="scientific">Fonsecaea pedrosoi CBS 271.37</name>
    <dbReference type="NCBI Taxonomy" id="1442368"/>
    <lineage>
        <taxon>Eukaryota</taxon>
        <taxon>Fungi</taxon>
        <taxon>Dikarya</taxon>
        <taxon>Ascomycota</taxon>
        <taxon>Pezizomycotina</taxon>
        <taxon>Eurotiomycetes</taxon>
        <taxon>Chaetothyriomycetidae</taxon>
        <taxon>Chaetothyriales</taxon>
        <taxon>Herpotrichiellaceae</taxon>
        <taxon>Fonsecaea</taxon>
    </lineage>
</organism>
<dbReference type="InterPro" id="IPR001138">
    <property type="entry name" value="Zn2Cys6_DnaBD"/>
</dbReference>
<dbReference type="SMART" id="SM00066">
    <property type="entry name" value="GAL4"/>
    <property type="match status" value="1"/>
</dbReference>
<dbReference type="Gene3D" id="4.10.240.10">
    <property type="entry name" value="Zn(2)-C6 fungal-type DNA-binding domain"/>
    <property type="match status" value="1"/>
</dbReference>
<keyword evidence="9" id="KW-1185">Reference proteome</keyword>
<dbReference type="InterPro" id="IPR036864">
    <property type="entry name" value="Zn2-C6_fun-type_DNA-bd_sf"/>
</dbReference>
<proteinExistence type="predicted"/>
<evidence type="ECO:0000256" key="1">
    <source>
        <dbReference type="ARBA" id="ARBA00022723"/>
    </source>
</evidence>
<dbReference type="PROSITE" id="PS00463">
    <property type="entry name" value="ZN2_CY6_FUNGAL_1"/>
    <property type="match status" value="1"/>
</dbReference>
<dbReference type="GO" id="GO:0008270">
    <property type="term" value="F:zinc ion binding"/>
    <property type="evidence" value="ECO:0007669"/>
    <property type="project" value="InterPro"/>
</dbReference>
<feature type="compositionally biased region" description="Low complexity" evidence="6">
    <location>
        <begin position="590"/>
        <end position="601"/>
    </location>
</feature>
<dbReference type="AlphaFoldDB" id="A0A0D2DB52"/>
<dbReference type="VEuPathDB" id="FungiDB:Z517_11606"/>
<keyword evidence="4" id="KW-0804">Transcription</keyword>
<evidence type="ECO:0000313" key="9">
    <source>
        <dbReference type="Proteomes" id="UP000053029"/>
    </source>
</evidence>
<dbReference type="Pfam" id="PF00172">
    <property type="entry name" value="Zn_clus"/>
    <property type="match status" value="1"/>
</dbReference>
<sequence>MVGGEAAPAQCHKPNFRAKEACITCRSRKVRCDVCFLGAPCTNCVHAGLNCLLHKKKHQRKGIVPATNIYPPNERSTKQLPEFTPTDATPVEQASHSGSVADDFTASFTGSRHRSPSTLEERGNGSNVDLSIPEFVFWHAEKFSTAQREHLSRAGALSLPDMTVLSLLLETYIDWVHPQLPFLELSRFLSAISSNGQTSQLSALLLHAVLFAGVLYVDVEDPVLTELGGNPRDLRNTLRARAKVLYEAGYEQDRLSLMQASLLLSLDNYIEVEVNHDSKFWLDISLMTFRDCTALQPDRELWDPPSRRLWWSLYVVTNTMAFREGNHSAPEFQSRAMGSPSIAKFGSLVNTKVTWPNLPGNSFLKQPYLQKLLAEIFIHRLRLQNLISKIMEEAAALGLNRETIGQSEAGERQKHRQDFARLFSRWDSELDKWWCGLPDYASDLKSGFHSGDTMPSRLLSFHVAVTGTEFFSICNAIYNLLMNIEDPASFSILAVKHKKSMNSAKLLDIISAMDERDLPRYLLNHGLVMVEWALQQSLSSSYLSTASKEVSKLLLLVKKILDIRVATGRDSNPLTRLMKSRAKDSTTAVGSTSGSPGESSPLMDQDREITTEIRVESPYSALRSSSEASIPSETPIDCGNTTEDLDALFSSCNGYALDDDLMSPCDDIDWFKA</sequence>
<dbReference type="SUPFAM" id="SSF57701">
    <property type="entry name" value="Zn2/Cys6 DNA-binding domain"/>
    <property type="match status" value="1"/>
</dbReference>
<protein>
    <recommendedName>
        <fullName evidence="7">Zn(2)-C6 fungal-type domain-containing protein</fullName>
    </recommendedName>
</protein>
<dbReference type="CDD" id="cd00067">
    <property type="entry name" value="GAL4"/>
    <property type="match status" value="1"/>
</dbReference>
<feature type="region of interest" description="Disordered" evidence="6">
    <location>
        <begin position="574"/>
        <end position="605"/>
    </location>
</feature>
<accession>A0A0D2DB52</accession>
<keyword evidence="1" id="KW-0479">Metal-binding</keyword>
<evidence type="ECO:0000259" key="7">
    <source>
        <dbReference type="PROSITE" id="PS50048"/>
    </source>
</evidence>
<evidence type="ECO:0000256" key="2">
    <source>
        <dbReference type="ARBA" id="ARBA00023015"/>
    </source>
</evidence>
<evidence type="ECO:0000256" key="4">
    <source>
        <dbReference type="ARBA" id="ARBA00023163"/>
    </source>
</evidence>